<comment type="caution">
    <text evidence="2">The sequence shown here is derived from an EMBL/GenBank/DDBJ whole genome shotgun (WGS) entry which is preliminary data.</text>
</comment>
<dbReference type="EMBL" id="CAJOBE010009844">
    <property type="protein sequence ID" value="CAF4094312.1"/>
    <property type="molecule type" value="Genomic_DNA"/>
</dbReference>
<feature type="region of interest" description="Disordered" evidence="1">
    <location>
        <begin position="213"/>
        <end position="277"/>
    </location>
</feature>
<name>A0A819UUQ6_9BILA</name>
<evidence type="ECO:0000256" key="1">
    <source>
        <dbReference type="SAM" id="MobiDB-lite"/>
    </source>
</evidence>
<gene>
    <name evidence="2" type="ORF">FNK824_LOCUS31065</name>
</gene>
<dbReference type="AlphaFoldDB" id="A0A819UUQ6"/>
<accession>A0A819UUQ6</accession>
<dbReference type="InterPro" id="IPR013780">
    <property type="entry name" value="Glyco_hydro_b"/>
</dbReference>
<dbReference type="SUPFAM" id="SSF51011">
    <property type="entry name" value="Glycosyl hydrolase domain"/>
    <property type="match status" value="1"/>
</dbReference>
<protein>
    <submittedName>
        <fullName evidence="2">Uncharacterized protein</fullName>
    </submittedName>
</protein>
<dbReference type="Proteomes" id="UP000663874">
    <property type="component" value="Unassembled WGS sequence"/>
</dbReference>
<feature type="compositionally biased region" description="Polar residues" evidence="1">
    <location>
        <begin position="227"/>
        <end position="238"/>
    </location>
</feature>
<evidence type="ECO:0000313" key="2">
    <source>
        <dbReference type="EMBL" id="CAF4094312.1"/>
    </source>
</evidence>
<sequence>QIFGYTRTSDTKRAYVLTNLTDRVAQFTLYQGLSSSQLVLSNLLEPVAEHTDEKSFKFHPFEVRVYMLDYKKKEPHQHHHHHKKRHVTDQSENKQSTLSTEIKEKDDTNQLLTKKQQAALQKLEQMSRDPVPQSEQTQKDILSSLADATTRTLTETSNQLKKAKSASIAILIDQDRLVPPDSSEIDLENEPIHKKRERQRSLVLNLENLAPVVQNDPNSADQRRRSFSTVISQVSTKPSFKGRHADSSSDEDDDKEKSTTTSGVEEESTDISGKDIDYSVLYDDTIEDFSYTSAREQAQKRILRDQQEMMLQQIKEQE</sequence>
<feature type="region of interest" description="Disordered" evidence="1">
    <location>
        <begin position="73"/>
        <end position="111"/>
    </location>
</feature>
<evidence type="ECO:0000313" key="3">
    <source>
        <dbReference type="Proteomes" id="UP000663874"/>
    </source>
</evidence>
<proteinExistence type="predicted"/>
<feature type="compositionally biased region" description="Basic residues" evidence="1">
    <location>
        <begin position="73"/>
        <end position="86"/>
    </location>
</feature>
<organism evidence="2 3">
    <name type="scientific">Rotaria sordida</name>
    <dbReference type="NCBI Taxonomy" id="392033"/>
    <lineage>
        <taxon>Eukaryota</taxon>
        <taxon>Metazoa</taxon>
        <taxon>Spiralia</taxon>
        <taxon>Gnathifera</taxon>
        <taxon>Rotifera</taxon>
        <taxon>Eurotatoria</taxon>
        <taxon>Bdelloidea</taxon>
        <taxon>Philodinida</taxon>
        <taxon>Philodinidae</taxon>
        <taxon>Rotaria</taxon>
    </lineage>
</organism>
<reference evidence="2" key="1">
    <citation type="submission" date="2021-02" db="EMBL/GenBank/DDBJ databases">
        <authorList>
            <person name="Nowell W R."/>
        </authorList>
    </citation>
    <scope>NUCLEOTIDE SEQUENCE</scope>
</reference>
<dbReference type="Gene3D" id="2.60.40.1180">
    <property type="entry name" value="Golgi alpha-mannosidase II"/>
    <property type="match status" value="1"/>
</dbReference>
<feature type="non-terminal residue" evidence="2">
    <location>
        <position position="318"/>
    </location>
</feature>